<protein>
    <submittedName>
        <fullName evidence="1">Ribosomal protein sodium channel</fullName>
    </submittedName>
</protein>
<feature type="non-terminal residue" evidence="1">
    <location>
        <position position="1"/>
    </location>
</feature>
<reference evidence="1" key="1">
    <citation type="submission" date="2009-08" db="EMBL/GenBank/DDBJ databases">
        <title>Reference gene selection of real time PCR expression in Tetranychus cinnabarinus.</title>
        <authorList>
            <person name="Feng Y."/>
            <person name="He L."/>
            <person name="Lu W.-C."/>
            <person name="Li M."/>
            <person name="Sun W."/>
        </authorList>
    </citation>
    <scope>NUCLEOTIDE SEQUENCE</scope>
</reference>
<keyword evidence="1" id="KW-0407">Ion channel</keyword>
<dbReference type="GO" id="GO:0005840">
    <property type="term" value="C:ribosome"/>
    <property type="evidence" value="ECO:0007669"/>
    <property type="project" value="UniProtKB-KW"/>
</dbReference>
<name>C9EHU2_TETCI</name>
<accession>C9EHU2</accession>
<dbReference type="GO" id="GO:0034220">
    <property type="term" value="P:monoatomic ion transmembrane transport"/>
    <property type="evidence" value="ECO:0007669"/>
    <property type="project" value="UniProtKB-KW"/>
</dbReference>
<dbReference type="EMBL" id="GQ505295">
    <property type="protein sequence ID" value="ACV69856.1"/>
    <property type="molecule type" value="mRNA"/>
</dbReference>
<keyword evidence="1" id="KW-0813">Transport</keyword>
<keyword evidence="1" id="KW-0406">Ion transport</keyword>
<organism evidence="1">
    <name type="scientific">Tetranychus cinnabarinus</name>
    <name type="common">Carmine spider mite</name>
    <name type="synonym">Acarus cinnabarinus</name>
    <dbReference type="NCBI Taxonomy" id="93129"/>
    <lineage>
        <taxon>Eukaryota</taxon>
        <taxon>Metazoa</taxon>
        <taxon>Ecdysozoa</taxon>
        <taxon>Arthropoda</taxon>
        <taxon>Chelicerata</taxon>
        <taxon>Arachnida</taxon>
        <taxon>Acari</taxon>
        <taxon>Acariformes</taxon>
        <taxon>Trombidiformes</taxon>
        <taxon>Prostigmata</taxon>
        <taxon>Eleutherengona</taxon>
        <taxon>Raphignathae</taxon>
        <taxon>Tetranychoidea</taxon>
        <taxon>Tetranychidae</taxon>
        <taxon>Tetranychus</taxon>
    </lineage>
</organism>
<dbReference type="AlphaFoldDB" id="C9EHU2"/>
<evidence type="ECO:0000313" key="1">
    <source>
        <dbReference type="EMBL" id="ACV69856.1"/>
    </source>
</evidence>
<sequence length="60" mass="7574">GEWMERMWDHLQTNEVHCLVFQRPVVTMLHLVTDREMEVYQRKKILTMMIQRNYWKLMLH</sequence>
<keyword evidence="1" id="KW-0687">Ribonucleoprotein</keyword>
<keyword evidence="1" id="KW-0689">Ribosomal protein</keyword>
<proteinExistence type="evidence at transcript level"/>